<dbReference type="AlphaFoldDB" id="A0A2U1J9A2"/>
<evidence type="ECO:0000256" key="1">
    <source>
        <dbReference type="SAM" id="MobiDB-lite"/>
    </source>
</evidence>
<dbReference type="Proteomes" id="UP000245591">
    <property type="component" value="Unassembled WGS sequence"/>
</dbReference>
<feature type="non-terminal residue" evidence="2">
    <location>
        <position position="1"/>
    </location>
</feature>
<feature type="region of interest" description="Disordered" evidence="1">
    <location>
        <begin position="387"/>
        <end position="408"/>
    </location>
</feature>
<feature type="region of interest" description="Disordered" evidence="1">
    <location>
        <begin position="597"/>
        <end position="645"/>
    </location>
</feature>
<proteinExistence type="predicted"/>
<sequence>PILSKANIKNNFNLLKLTKIDQSTTGKRYCGQIKHFLQGIRNMGPNGRGQSTLSNFPRVMSDNETAIPIPNENAPNWALQILERIQNLESRIQIEYQQFSRENNSKGAEMRQPETTLDQSEDKYITERDPLRDLQTYPEILEALPSIKEEFFKLSLTDIQRRRFLATCPRNKDMDYDPPILNEVRLSYNSRCKDSQLVDIQYRLSGITRPIDFFTRNLIQNERKINFEETKDFFRIMQVLLADISPISRKSELKTCTSLWGVKERHLKFQETATKKELIDTKQLLEHATATQAIKKTLGNVRGNYRRGFGYRKFGTEAQGNNIQIQRDRSFQMPQQGQSHTRPKYESTGTTNNNNDSLETVNRQQLDTGNNNKRFQNTFQENTAYKNNKGKAMPHEGRNHGIDKKEGHRRIPRWKTEFLLPSVYYTKEKRGTKTSAKPEASQQLHRGEIIQNGNFENYMETNSTERLHGKHRSARRLYARVGQRMLQKVSAIPLENKDIPVQGSTFWAKSEPMGIHKDPKTSIKIGESKEDLIDSLSRRFAGLGRNKRKMSEKSPQGNEKTKQPRIYYKREQIISHSKKNPRTPGIYYQFKGNELKSSKTESSGYQERSHETDRRRQLYTEETSSNHWETTGVISGPITGKDYDSKTDRTKEYDLVYNKKLGNFSNDIFPSSRKFELVENPIHTLECKRIFTRNAGIGNIHRCEQQKLWDNSRGEEYFRKMESRGAKISYKSQGADSYIQGITDKGSSGQEHVDSLGQQHGHSLCQEVRWNKVGKATRSFGKDMETLYHDGYKTPNGLYSFNSQPSGRSIETPITIPAKKVIPDGQSESSTMNKNKNWTLSACRISVSNSARKNIILSKINAATIINFLNEGKLKGNWAAGTLYNYRTVILDMLDNSTEIKNNKLFVDNDLSPIIEKLKSMGKNEDMSIVNLTSKLCFFLGFCGFMRPSDIERIDESRTVVEESFIRLIIVSPKERRNGTPIKKACYVNSHPTDYLCPRKTYIAYKQRVAYDKCKRSHPENKKFKIYSLVRKVRNHSEHVGSEWISKSIKTIIKLLKIPEGKKVPKARALGSSKE</sequence>
<gene>
    <name evidence="2" type="ORF">BB558_002385</name>
</gene>
<comment type="caution">
    <text evidence="2">The sequence shown here is derived from an EMBL/GenBank/DDBJ whole genome shotgun (WGS) entry which is preliminary data.</text>
</comment>
<accession>A0A2U1J9A2</accession>
<evidence type="ECO:0000313" key="2">
    <source>
        <dbReference type="EMBL" id="PWA01548.1"/>
    </source>
</evidence>
<protein>
    <submittedName>
        <fullName evidence="2">Uncharacterized protein</fullName>
    </submittedName>
</protein>
<dbReference type="PANTHER" id="PTHR33066:SF2">
    <property type="entry name" value="FILAGGRIN-2-LIKE"/>
    <property type="match status" value="1"/>
</dbReference>
<dbReference type="EMBL" id="MBFU01000163">
    <property type="protein sequence ID" value="PWA01548.1"/>
    <property type="molecule type" value="Genomic_DNA"/>
</dbReference>
<evidence type="ECO:0000313" key="3">
    <source>
        <dbReference type="Proteomes" id="UP000245591"/>
    </source>
</evidence>
<keyword evidence="3" id="KW-1185">Reference proteome</keyword>
<organism evidence="2 3">
    <name type="scientific">Smittium angustum</name>
    <dbReference type="NCBI Taxonomy" id="133377"/>
    <lineage>
        <taxon>Eukaryota</taxon>
        <taxon>Fungi</taxon>
        <taxon>Fungi incertae sedis</taxon>
        <taxon>Zoopagomycota</taxon>
        <taxon>Kickxellomycotina</taxon>
        <taxon>Harpellomycetes</taxon>
        <taxon>Harpellales</taxon>
        <taxon>Legeriomycetaceae</taxon>
        <taxon>Smittium</taxon>
    </lineage>
</organism>
<feature type="compositionally biased region" description="Polar residues" evidence="1">
    <location>
        <begin position="347"/>
        <end position="358"/>
    </location>
</feature>
<feature type="region of interest" description="Disordered" evidence="1">
    <location>
        <begin position="319"/>
        <end position="358"/>
    </location>
</feature>
<feature type="region of interest" description="Disordered" evidence="1">
    <location>
        <begin position="540"/>
        <end position="567"/>
    </location>
</feature>
<reference evidence="2 3" key="1">
    <citation type="journal article" date="2018" name="MBio">
        <title>Comparative Genomics Reveals the Core Gene Toolbox for the Fungus-Insect Symbiosis.</title>
        <authorList>
            <person name="Wang Y."/>
            <person name="Stata M."/>
            <person name="Wang W."/>
            <person name="Stajich J.E."/>
            <person name="White M.M."/>
            <person name="Moncalvo J.M."/>
        </authorList>
    </citation>
    <scope>NUCLEOTIDE SEQUENCE [LARGE SCALE GENOMIC DNA]</scope>
    <source>
        <strain evidence="2 3">AUS-126-30</strain>
    </source>
</reference>
<feature type="compositionally biased region" description="Basic and acidic residues" evidence="1">
    <location>
        <begin position="393"/>
        <end position="406"/>
    </location>
</feature>
<feature type="compositionally biased region" description="Basic and acidic residues" evidence="1">
    <location>
        <begin position="607"/>
        <end position="619"/>
    </location>
</feature>
<feature type="compositionally biased region" description="Polar residues" evidence="1">
    <location>
        <begin position="620"/>
        <end position="633"/>
    </location>
</feature>
<name>A0A2U1J9A2_SMIAN</name>
<dbReference type="PANTHER" id="PTHR33066">
    <property type="entry name" value="INTEGRASE_SAM-LIKE_N DOMAIN-CONTAINING PROTEIN"/>
    <property type="match status" value="1"/>
</dbReference>